<organism evidence="1 2">
    <name type="scientific">Leuconostoc aquikimchii</name>
    <dbReference type="NCBI Taxonomy" id="3236804"/>
    <lineage>
        <taxon>Bacteria</taxon>
        <taxon>Bacillati</taxon>
        <taxon>Bacillota</taxon>
        <taxon>Bacilli</taxon>
        <taxon>Lactobacillales</taxon>
        <taxon>Lactobacillaceae</taxon>
        <taxon>Leuconostoc</taxon>
    </lineage>
</organism>
<accession>A0ABV3S210</accession>
<keyword evidence="2" id="KW-1185">Reference proteome</keyword>
<dbReference type="Pfam" id="PF04883">
    <property type="entry name" value="HK97-gp10_like"/>
    <property type="match status" value="1"/>
</dbReference>
<name>A0ABV3S210_9LACO</name>
<dbReference type="RefSeq" id="WP_367973869.1">
    <property type="nucleotide sequence ID" value="NZ_JBFPEQ010000001.1"/>
</dbReference>
<sequence>MGSFGKFDTKDFDSFVSEFENKVRGKLIVTEVEVALSKTAGMAVNKVKKKTPVAKVSGGTLRRNWQASSTKYFGNTFMVDIYNDTEYAPFVENGHRIVRGGKTVGYQPGVFMLRDAIQEVDRNWDKLVGKRFIKAIDNILGG</sequence>
<reference evidence="1 2" key="1">
    <citation type="submission" date="2024-07" db="EMBL/GenBank/DDBJ databases">
        <authorList>
            <person name="Yun M."/>
        </authorList>
    </citation>
    <scope>NUCLEOTIDE SEQUENCE [LARGE SCALE GENOMIC DNA]</scope>
    <source>
        <strain evidence="1 2">MS01</strain>
    </source>
</reference>
<evidence type="ECO:0000313" key="1">
    <source>
        <dbReference type="EMBL" id="MEX0380464.1"/>
    </source>
</evidence>
<proteinExistence type="predicted"/>
<comment type="caution">
    <text evidence="1">The sequence shown here is derived from an EMBL/GenBank/DDBJ whole genome shotgun (WGS) entry which is preliminary data.</text>
</comment>
<gene>
    <name evidence="1" type="ORF">AB3K24_03750</name>
</gene>
<protein>
    <submittedName>
        <fullName evidence="1">HK97 gp10 family phage protein</fullName>
    </submittedName>
</protein>
<dbReference type="InterPro" id="IPR010064">
    <property type="entry name" value="HK97-gp10_tail"/>
</dbReference>
<evidence type="ECO:0000313" key="2">
    <source>
        <dbReference type="Proteomes" id="UP001556617"/>
    </source>
</evidence>
<dbReference type="EMBL" id="JBFPER010000001">
    <property type="protein sequence ID" value="MEX0380464.1"/>
    <property type="molecule type" value="Genomic_DNA"/>
</dbReference>
<dbReference type="Proteomes" id="UP001556617">
    <property type="component" value="Unassembled WGS sequence"/>
</dbReference>